<evidence type="ECO:0000313" key="2">
    <source>
        <dbReference type="EMBL" id="TNN87797.1"/>
    </source>
</evidence>
<comment type="caution">
    <text evidence="2">The sequence shown here is derived from an EMBL/GenBank/DDBJ whole genome shotgun (WGS) entry which is preliminary data.</text>
</comment>
<dbReference type="AlphaFoldDB" id="A0A4Z2JCS5"/>
<gene>
    <name evidence="2" type="ORF">EYF80_001761</name>
</gene>
<reference evidence="2 3" key="1">
    <citation type="submission" date="2019-03" db="EMBL/GenBank/DDBJ databases">
        <title>First draft genome of Liparis tanakae, snailfish: a comprehensive survey of snailfish specific genes.</title>
        <authorList>
            <person name="Kim W."/>
            <person name="Song I."/>
            <person name="Jeong J.-H."/>
            <person name="Kim D."/>
            <person name="Kim S."/>
            <person name="Ryu S."/>
            <person name="Song J.Y."/>
            <person name="Lee S.K."/>
        </authorList>
    </citation>
    <scope>NUCLEOTIDE SEQUENCE [LARGE SCALE GENOMIC DNA]</scope>
    <source>
        <tissue evidence="2">Muscle</tissue>
    </source>
</reference>
<evidence type="ECO:0000256" key="1">
    <source>
        <dbReference type="SAM" id="MobiDB-lite"/>
    </source>
</evidence>
<evidence type="ECO:0000313" key="3">
    <source>
        <dbReference type="Proteomes" id="UP000314294"/>
    </source>
</evidence>
<organism evidence="2 3">
    <name type="scientific">Liparis tanakae</name>
    <name type="common">Tanaka's snailfish</name>
    <dbReference type="NCBI Taxonomy" id="230148"/>
    <lineage>
        <taxon>Eukaryota</taxon>
        <taxon>Metazoa</taxon>
        <taxon>Chordata</taxon>
        <taxon>Craniata</taxon>
        <taxon>Vertebrata</taxon>
        <taxon>Euteleostomi</taxon>
        <taxon>Actinopterygii</taxon>
        <taxon>Neopterygii</taxon>
        <taxon>Teleostei</taxon>
        <taxon>Neoteleostei</taxon>
        <taxon>Acanthomorphata</taxon>
        <taxon>Eupercaria</taxon>
        <taxon>Perciformes</taxon>
        <taxon>Cottioidei</taxon>
        <taxon>Cottales</taxon>
        <taxon>Liparidae</taxon>
        <taxon>Liparis</taxon>
    </lineage>
</organism>
<protein>
    <submittedName>
        <fullName evidence="2">Uncharacterized protein</fullName>
    </submittedName>
</protein>
<proteinExistence type="predicted"/>
<feature type="region of interest" description="Disordered" evidence="1">
    <location>
        <begin position="203"/>
        <end position="226"/>
    </location>
</feature>
<feature type="region of interest" description="Disordered" evidence="1">
    <location>
        <begin position="1"/>
        <end position="22"/>
    </location>
</feature>
<feature type="region of interest" description="Disordered" evidence="1">
    <location>
        <begin position="153"/>
        <end position="176"/>
    </location>
</feature>
<name>A0A4Z2JCS5_9TELE</name>
<accession>A0A4Z2JCS5</accession>
<feature type="compositionally biased region" description="Low complexity" evidence="1">
    <location>
        <begin position="154"/>
        <end position="163"/>
    </location>
</feature>
<dbReference type="Proteomes" id="UP000314294">
    <property type="component" value="Unassembled WGS sequence"/>
</dbReference>
<keyword evidence="3" id="KW-1185">Reference proteome</keyword>
<sequence length="299" mass="32118">MTGFAEAARMGGTPSRRGQMREEGYRLTQTAATTCFLLTEFDNKQTYQSGDIGGSLTGMARLQDVTAPGQQLVRHMTSPEITICPFYTAMEFGVRMVAQEDAIIPLLSGEAMGMSLSLKTEGRHYSSYGIACPTCLTNSSDLAGALCTLEKESSSSSSSSSSSVANRTANPSLDRRSATMLHVASNEEEDCKLGEKNTLTLQEGTALAKEQDRTTEGETGSMHVPNMHNVRVQPSGGRLGLAAFHLCSHQEFCPVDTQGRGGIQPTLPVSGYGRTQLQAVDRAMRVAAVQLRLKHGVKM</sequence>
<dbReference type="EMBL" id="SRLO01000008">
    <property type="protein sequence ID" value="TNN87797.1"/>
    <property type="molecule type" value="Genomic_DNA"/>
</dbReference>